<reference evidence="2 3" key="1">
    <citation type="submission" date="2018-06" db="EMBL/GenBank/DDBJ databases">
        <authorList>
            <consortium name="Pathogen Informatics"/>
            <person name="Doyle S."/>
        </authorList>
    </citation>
    <scope>NUCLEOTIDE SEQUENCE [LARGE SCALE GENOMIC DNA]</scope>
    <source>
        <strain evidence="2 3">NCTC9381</strain>
    </source>
</reference>
<dbReference type="Proteomes" id="UP000254640">
    <property type="component" value="Unassembled WGS sequence"/>
</dbReference>
<dbReference type="InterPro" id="IPR012340">
    <property type="entry name" value="NA-bd_OB-fold"/>
</dbReference>
<feature type="region of interest" description="Disordered" evidence="1">
    <location>
        <begin position="61"/>
        <end position="142"/>
    </location>
</feature>
<dbReference type="GO" id="GO:0008859">
    <property type="term" value="F:exoribonuclease II activity"/>
    <property type="evidence" value="ECO:0007669"/>
    <property type="project" value="UniProtKB-EC"/>
</dbReference>
<evidence type="ECO:0000313" key="3">
    <source>
        <dbReference type="Proteomes" id="UP000254640"/>
    </source>
</evidence>
<protein>
    <submittedName>
        <fullName evidence="2">Ribonuclease R</fullName>
        <ecNumber evidence="2">3.1.13.1</ecNumber>
    </submittedName>
</protein>
<dbReference type="EC" id="3.1.13.1" evidence="2"/>
<keyword evidence="3" id="KW-1185">Reference proteome</keyword>
<name>A0A379AAC2_ENTAG</name>
<evidence type="ECO:0000256" key="1">
    <source>
        <dbReference type="SAM" id="MobiDB-lite"/>
    </source>
</evidence>
<feature type="compositionally biased region" description="Basic and acidic residues" evidence="1">
    <location>
        <begin position="114"/>
        <end position="124"/>
    </location>
</feature>
<organism evidence="2 3">
    <name type="scientific">Enterobacter agglomerans</name>
    <name type="common">Erwinia herbicola</name>
    <name type="synonym">Pantoea agglomerans</name>
    <dbReference type="NCBI Taxonomy" id="549"/>
    <lineage>
        <taxon>Bacteria</taxon>
        <taxon>Pseudomonadati</taxon>
        <taxon>Pseudomonadota</taxon>
        <taxon>Gammaproteobacteria</taxon>
        <taxon>Enterobacterales</taxon>
        <taxon>Erwiniaceae</taxon>
        <taxon>Pantoea</taxon>
        <taxon>Pantoea agglomerans group</taxon>
    </lineage>
</organism>
<feature type="compositionally biased region" description="Basic and acidic residues" evidence="1">
    <location>
        <begin position="63"/>
        <end position="81"/>
    </location>
</feature>
<feature type="compositionally biased region" description="Basic and acidic residues" evidence="1">
    <location>
        <begin position="89"/>
        <end position="106"/>
    </location>
</feature>
<keyword evidence="2" id="KW-0378">Hydrolase</keyword>
<dbReference type="Gene3D" id="2.40.50.140">
    <property type="entry name" value="Nucleic acid-binding proteins"/>
    <property type="match status" value="1"/>
</dbReference>
<proteinExistence type="predicted"/>
<dbReference type="AlphaFoldDB" id="A0A379AAC2"/>
<dbReference type="EMBL" id="UGSO01000001">
    <property type="protein sequence ID" value="SUB14853.1"/>
    <property type="molecule type" value="Genomic_DNA"/>
</dbReference>
<gene>
    <name evidence="2" type="primary">rnr_2</name>
    <name evidence="2" type="ORF">NCTC9381_00714</name>
</gene>
<sequence>MVWSTFRRSTTITTGFDPVGQRLIGESGGRTYRLGDTVEVRVEAVHMDERKIDFALISSQRQVRGEGKTARDRAKRDDKAPAKRRRDASKKSNFEPDAAFRGDKGKPAAANTENKSKNVSEKTRKIAAATRAKRARKKAQPD</sequence>
<feature type="compositionally biased region" description="Basic residues" evidence="1">
    <location>
        <begin position="131"/>
        <end position="142"/>
    </location>
</feature>
<dbReference type="SUPFAM" id="SSF50249">
    <property type="entry name" value="Nucleic acid-binding proteins"/>
    <property type="match status" value="1"/>
</dbReference>
<evidence type="ECO:0000313" key="2">
    <source>
        <dbReference type="EMBL" id="SUB14853.1"/>
    </source>
</evidence>
<accession>A0A379AAC2</accession>